<keyword evidence="1" id="KW-1133">Transmembrane helix</keyword>
<evidence type="ECO:0000256" key="1">
    <source>
        <dbReference type="SAM" id="Phobius"/>
    </source>
</evidence>
<reference evidence="2" key="2">
    <citation type="journal article" date="2014" name="ISME J.">
        <title>Microbial stratification in low pH oxic and suboxic macroscopic growths along an acid mine drainage.</title>
        <authorList>
            <person name="Mendez-Garcia C."/>
            <person name="Mesa V."/>
            <person name="Sprenger R.R."/>
            <person name="Richter M."/>
            <person name="Diez M.S."/>
            <person name="Solano J."/>
            <person name="Bargiela R."/>
            <person name="Golyshina O.V."/>
            <person name="Manteca A."/>
            <person name="Ramos J.L."/>
            <person name="Gallego J.R."/>
            <person name="Llorente I."/>
            <person name="Martins Dos Santos V.A."/>
            <person name="Jensen O.N."/>
            <person name="Pelaez A.I."/>
            <person name="Sanchez J."/>
            <person name="Ferrer M."/>
        </authorList>
    </citation>
    <scope>NUCLEOTIDE SEQUENCE</scope>
</reference>
<dbReference type="SUPFAM" id="SSF81442">
    <property type="entry name" value="Cytochrome c oxidase subunit I-like"/>
    <property type="match status" value="1"/>
</dbReference>
<proteinExistence type="predicted"/>
<feature type="transmembrane region" description="Helical" evidence="1">
    <location>
        <begin position="141"/>
        <end position="162"/>
    </location>
</feature>
<comment type="caution">
    <text evidence="2">The sequence shown here is derived from an EMBL/GenBank/DDBJ whole genome shotgun (WGS) entry which is preliminary data.</text>
</comment>
<gene>
    <name evidence="2" type="ORF">B2A_14485</name>
</gene>
<dbReference type="EMBL" id="AUZZ01010523">
    <property type="protein sequence ID" value="EQD29410.1"/>
    <property type="molecule type" value="Genomic_DNA"/>
</dbReference>
<dbReference type="InterPro" id="IPR036927">
    <property type="entry name" value="Cyt_c_oxase-like_su1_sf"/>
</dbReference>
<keyword evidence="1" id="KW-0472">Membrane</keyword>
<dbReference type="Gene3D" id="1.20.210.10">
    <property type="entry name" value="Cytochrome c oxidase-like, subunit I domain"/>
    <property type="match status" value="1"/>
</dbReference>
<dbReference type="AlphaFoldDB" id="T0ZHW0"/>
<keyword evidence="1" id="KW-0812">Transmembrane</keyword>
<feature type="transmembrane region" description="Helical" evidence="1">
    <location>
        <begin position="64"/>
        <end position="86"/>
    </location>
</feature>
<organism evidence="2">
    <name type="scientific">mine drainage metagenome</name>
    <dbReference type="NCBI Taxonomy" id="410659"/>
    <lineage>
        <taxon>unclassified sequences</taxon>
        <taxon>metagenomes</taxon>
        <taxon>ecological metagenomes</taxon>
    </lineage>
</organism>
<accession>T0ZHW0</accession>
<sequence>FLYAMFPILTGRQWVSPLLARIHFALTAIGGVTIVLMFDQLGSLGVLRRAVIVPLVPQVTLDQLLLLAGIVTILIGQLFFVLNGFLTVLRGRHFSAAGLSFDEAVRKAAQGTAVPGARAPIADIPFVRSVPRARRERAEKLWVGSVVVLLVIVLGVATPGALSVSNGIAGATSWPAGTEFATLSGQQYFWSVSERG</sequence>
<protein>
    <submittedName>
        <fullName evidence="2">Heme bearing subunit I of the terminal oxidase</fullName>
    </submittedName>
</protein>
<evidence type="ECO:0000313" key="2">
    <source>
        <dbReference type="EMBL" id="EQD29410.1"/>
    </source>
</evidence>
<reference evidence="2" key="1">
    <citation type="submission" date="2013-08" db="EMBL/GenBank/DDBJ databases">
        <authorList>
            <person name="Mendez C."/>
            <person name="Richter M."/>
            <person name="Ferrer M."/>
            <person name="Sanchez J."/>
        </authorList>
    </citation>
    <scope>NUCLEOTIDE SEQUENCE</scope>
</reference>
<name>T0ZHW0_9ZZZZ</name>
<feature type="transmembrane region" description="Helical" evidence="1">
    <location>
        <begin position="18"/>
        <end position="38"/>
    </location>
</feature>
<feature type="non-terminal residue" evidence="2">
    <location>
        <position position="196"/>
    </location>
</feature>
<feature type="non-terminal residue" evidence="2">
    <location>
        <position position="1"/>
    </location>
</feature>